<keyword evidence="1" id="KW-0378">Hydrolase</keyword>
<dbReference type="GO" id="GO:0005975">
    <property type="term" value="P:carbohydrate metabolic process"/>
    <property type="evidence" value="ECO:0007669"/>
    <property type="project" value="TreeGrafter"/>
</dbReference>
<organism evidence="4 5">
    <name type="scientific">Pontiella desulfatans</name>
    <dbReference type="NCBI Taxonomy" id="2750659"/>
    <lineage>
        <taxon>Bacteria</taxon>
        <taxon>Pseudomonadati</taxon>
        <taxon>Kiritimatiellota</taxon>
        <taxon>Kiritimatiellia</taxon>
        <taxon>Kiritimatiellales</taxon>
        <taxon>Pontiellaceae</taxon>
        <taxon>Pontiella</taxon>
    </lineage>
</organism>
<dbReference type="Proteomes" id="UP000366872">
    <property type="component" value="Unassembled WGS sequence"/>
</dbReference>
<feature type="region of interest" description="Disordered" evidence="2">
    <location>
        <begin position="715"/>
        <end position="734"/>
    </location>
</feature>
<dbReference type="GO" id="GO:0001681">
    <property type="term" value="F:sialate O-acetylesterase activity"/>
    <property type="evidence" value="ECO:0007669"/>
    <property type="project" value="InterPro"/>
</dbReference>
<dbReference type="PANTHER" id="PTHR22901">
    <property type="entry name" value="SIALATE O-ACETYLESTERASE"/>
    <property type="match status" value="1"/>
</dbReference>
<name>A0A6C2TY68_PONDE</name>
<keyword evidence="5" id="KW-1185">Reference proteome</keyword>
<dbReference type="AlphaFoldDB" id="A0A6C2TY68"/>
<dbReference type="InterPro" id="IPR005181">
    <property type="entry name" value="SASA"/>
</dbReference>
<evidence type="ECO:0000256" key="2">
    <source>
        <dbReference type="SAM" id="MobiDB-lite"/>
    </source>
</evidence>
<proteinExistence type="predicted"/>
<dbReference type="InterPro" id="IPR039329">
    <property type="entry name" value="SIAE"/>
</dbReference>
<feature type="compositionally biased region" description="Basic and acidic residues" evidence="2">
    <location>
        <begin position="717"/>
        <end position="734"/>
    </location>
</feature>
<feature type="domain" description="Sialate O-acetylesterase" evidence="3">
    <location>
        <begin position="274"/>
        <end position="376"/>
    </location>
</feature>
<dbReference type="RefSeq" id="WP_136078230.1">
    <property type="nucleotide sequence ID" value="NZ_CAAHFG010000001.1"/>
</dbReference>
<dbReference type="Gene3D" id="3.40.50.1110">
    <property type="entry name" value="SGNH hydrolase"/>
    <property type="match status" value="1"/>
</dbReference>
<evidence type="ECO:0000256" key="1">
    <source>
        <dbReference type="ARBA" id="ARBA00022801"/>
    </source>
</evidence>
<protein>
    <recommendedName>
        <fullName evidence="3">Sialate O-acetylesterase domain-containing protein</fullName>
    </recommendedName>
</protein>
<dbReference type="InterPro" id="IPR036514">
    <property type="entry name" value="SGNH_hydro_sf"/>
</dbReference>
<evidence type="ECO:0000313" key="4">
    <source>
        <dbReference type="EMBL" id="VGO12582.1"/>
    </source>
</evidence>
<evidence type="ECO:0000259" key="3">
    <source>
        <dbReference type="Pfam" id="PF03629"/>
    </source>
</evidence>
<reference evidence="4 5" key="1">
    <citation type="submission" date="2019-04" db="EMBL/GenBank/DDBJ databases">
        <authorList>
            <person name="Van Vliet M D."/>
        </authorList>
    </citation>
    <scope>NUCLEOTIDE SEQUENCE [LARGE SCALE GENOMIC DNA]</scope>
    <source>
        <strain evidence="4 5">F1</strain>
    </source>
</reference>
<dbReference type="SUPFAM" id="SSF52266">
    <property type="entry name" value="SGNH hydrolase"/>
    <property type="match status" value="1"/>
</dbReference>
<accession>A0A6C2TY68</accession>
<evidence type="ECO:0000313" key="5">
    <source>
        <dbReference type="Proteomes" id="UP000366872"/>
    </source>
</evidence>
<dbReference type="PANTHER" id="PTHR22901:SF0">
    <property type="entry name" value="SIALATE O-ACETYLESTERASE"/>
    <property type="match status" value="1"/>
</dbReference>
<dbReference type="EMBL" id="CAAHFG010000001">
    <property type="protein sequence ID" value="VGO12582.1"/>
    <property type="molecule type" value="Genomic_DNA"/>
</dbReference>
<gene>
    <name evidence="4" type="ORF">PDESU_01135</name>
</gene>
<sequence>MTKTTSVVAAALIAISTQAENLRITFGAEKDLASSAGTPTQNKDIAKPRIHVQGLENGCSLDVQFSVAATGGKPARMGMGYRLDEGYALTFRIESAVVSYADGKTESVSGRFISVAGNNQAGKFTTDNQGKSITLKSTTKGNNRIRNIVAEFDLAVTGSAAPVVQKATPKPAAPAKPKPAAAPPVVKTESLKLPRLFCDHMILQQQTKNTFWGWAKPGEAITVKASWGAEASAKAGSNGRWKLLLETPKYGTGHSLTIRGAKDTIKIKNVAIGEVWLCAGQSNMGWAMGNCFETEQDPDVNLPNLRIFKSAREHWHEPLAVQRDRLSQWKPCNPDSAAETSAVSYWFAKKLHQELGIPVGIIQQAFAGTPIEGWMPWELQKDDPRAQAHKALLDASAERQVGSGTTEQKALAEFKKLLAEYNAKIDVGETMKNSVKPLAPPIITKPATLGHQYPAHMFNAMINPMIPYGIRGMIWYQGERNSKDVPQAFHYRNQLAQLISYYRTTWHEQSGGNIAADFPFQFTQLPSWTPPQTDPVEGLSAPWAVNRESMMEVARKVPNTGMAVSIDTGDATALHPKNKKPIGLRHAAVALKQTYGKDFATSPLFKRKTVDGRKIILEFDSVGSGLMAAKPGKLDTFAIAGADQVWHWAEAKIEGNTVVVSSSKVRKPVAVRYAWAMNPSQRNLLYNKVGMPVSPFRTDDWPLFDPDAEIVTVKKPAKPEKKTETDWERPAMMQ</sequence>
<dbReference type="Pfam" id="PF03629">
    <property type="entry name" value="SASA"/>
    <property type="match status" value="1"/>
</dbReference>